<keyword evidence="1 8" id="KW-0813">Transport</keyword>
<evidence type="ECO:0000256" key="4">
    <source>
        <dbReference type="ARBA" id="ARBA00022989"/>
    </source>
</evidence>
<evidence type="ECO:0000256" key="3">
    <source>
        <dbReference type="ARBA" id="ARBA00022692"/>
    </source>
</evidence>
<dbReference type="PANTHER" id="PTHR35529:SF1">
    <property type="entry name" value="MANGANESE EFFLUX PUMP MNTP-RELATED"/>
    <property type="match status" value="1"/>
</dbReference>
<gene>
    <name evidence="8" type="primary">mntP</name>
    <name evidence="9" type="ORF">AB8U03_16915</name>
</gene>
<keyword evidence="6 8" id="KW-0472">Membrane</keyword>
<keyword evidence="4 8" id="KW-1133">Transmembrane helix</keyword>
<dbReference type="RefSeq" id="WP_369705739.1">
    <property type="nucleotide sequence ID" value="NZ_JBGEWD010000026.1"/>
</dbReference>
<evidence type="ECO:0000256" key="7">
    <source>
        <dbReference type="ARBA" id="ARBA00023211"/>
    </source>
</evidence>
<evidence type="ECO:0000256" key="6">
    <source>
        <dbReference type="ARBA" id="ARBA00023136"/>
    </source>
</evidence>
<accession>A0ABV4BSS6</accession>
<evidence type="ECO:0000256" key="5">
    <source>
        <dbReference type="ARBA" id="ARBA00023065"/>
    </source>
</evidence>
<evidence type="ECO:0000313" key="10">
    <source>
        <dbReference type="Proteomes" id="UP001564657"/>
    </source>
</evidence>
<organism evidence="9 10">
    <name type="scientific">Clostridium moutaii</name>
    <dbReference type="NCBI Taxonomy" id="3240932"/>
    <lineage>
        <taxon>Bacteria</taxon>
        <taxon>Bacillati</taxon>
        <taxon>Bacillota</taxon>
        <taxon>Clostridia</taxon>
        <taxon>Eubacteriales</taxon>
        <taxon>Clostridiaceae</taxon>
        <taxon>Clostridium</taxon>
    </lineage>
</organism>
<evidence type="ECO:0000256" key="2">
    <source>
        <dbReference type="ARBA" id="ARBA00022475"/>
    </source>
</evidence>
<keyword evidence="3 8" id="KW-0812">Transmembrane</keyword>
<feature type="transmembrane region" description="Helical" evidence="8">
    <location>
        <begin position="63"/>
        <end position="84"/>
    </location>
</feature>
<name>A0ABV4BSS6_9CLOT</name>
<dbReference type="HAMAP" id="MF_01521">
    <property type="entry name" value="MntP_pump"/>
    <property type="match status" value="1"/>
</dbReference>
<reference evidence="9 10" key="1">
    <citation type="submission" date="2024-08" db="EMBL/GenBank/DDBJ databases">
        <title>Clostridium lapicellarii sp. nov., and Clostridium renhuaiense sp. nov., two species isolated from the mud in a fermentation cellar used for producing sauce-flavour Chinese liquors.</title>
        <authorList>
            <person name="Yang F."/>
            <person name="Wang H."/>
            <person name="Chen L.Q."/>
            <person name="Zhou N."/>
            <person name="Lu J.J."/>
            <person name="Pu X.X."/>
            <person name="Wan B."/>
            <person name="Wang L."/>
            <person name="Liu S.J."/>
        </authorList>
    </citation>
    <scope>NUCLEOTIDE SEQUENCE [LARGE SCALE GENOMIC DNA]</scope>
    <source>
        <strain evidence="9 10">MT-5</strain>
    </source>
</reference>
<feature type="transmembrane region" description="Helical" evidence="8">
    <location>
        <begin position="6"/>
        <end position="26"/>
    </location>
</feature>
<dbReference type="Pfam" id="PF02659">
    <property type="entry name" value="Mntp"/>
    <property type="match status" value="1"/>
</dbReference>
<evidence type="ECO:0000256" key="8">
    <source>
        <dbReference type="HAMAP-Rule" id="MF_01521"/>
    </source>
</evidence>
<dbReference type="EMBL" id="JBGEWD010000026">
    <property type="protein sequence ID" value="MEY8001844.1"/>
    <property type="molecule type" value="Genomic_DNA"/>
</dbReference>
<feature type="transmembrane region" description="Helical" evidence="8">
    <location>
        <begin position="164"/>
        <end position="182"/>
    </location>
</feature>
<keyword evidence="10" id="KW-1185">Reference proteome</keyword>
<protein>
    <recommendedName>
        <fullName evidence="8">Putative manganese efflux pump MntP</fullName>
    </recommendedName>
</protein>
<dbReference type="PANTHER" id="PTHR35529">
    <property type="entry name" value="MANGANESE EFFLUX PUMP MNTP-RELATED"/>
    <property type="match status" value="1"/>
</dbReference>
<comment type="similarity">
    <text evidence="8">Belongs to the MntP (TC 9.B.29) family.</text>
</comment>
<comment type="subcellular location">
    <subcellularLocation>
        <location evidence="8">Cell membrane</location>
        <topology evidence="8">Multi-pass membrane protein</topology>
    </subcellularLocation>
</comment>
<comment type="caution">
    <text evidence="9">The sequence shown here is derived from an EMBL/GenBank/DDBJ whole genome shotgun (WGS) entry which is preliminary data.</text>
</comment>
<proteinExistence type="inferred from homology"/>
<feature type="transmembrane region" description="Helical" evidence="8">
    <location>
        <begin position="96"/>
        <end position="118"/>
    </location>
</feature>
<keyword evidence="2 8" id="KW-1003">Cell membrane</keyword>
<feature type="transmembrane region" description="Helical" evidence="8">
    <location>
        <begin position="38"/>
        <end position="57"/>
    </location>
</feature>
<dbReference type="InterPro" id="IPR022929">
    <property type="entry name" value="Put_MntP"/>
</dbReference>
<comment type="function">
    <text evidence="8">Probably functions as a manganese efflux pump.</text>
</comment>
<dbReference type="Proteomes" id="UP001564657">
    <property type="component" value="Unassembled WGS sequence"/>
</dbReference>
<evidence type="ECO:0000313" key="9">
    <source>
        <dbReference type="EMBL" id="MEY8001844.1"/>
    </source>
</evidence>
<evidence type="ECO:0000256" key="1">
    <source>
        <dbReference type="ARBA" id="ARBA00022448"/>
    </source>
</evidence>
<sequence length="183" mass="20243">MEFYSLLLIALALSLDAFGVSLCIGLNRTIKRKNKIQFMTSFGFFQFFFAISGAYAGFLFNRYIASVPEMAGGALILIIGILMLKDGLKSKEACLIIKPGMVMVLGVSVSIDALVIGFTTLNNIKSNLNVLYSTLFIGVTTFLISLFAFLISRYLRKIHIISKYADYIGGVILIIFGIKMMLF</sequence>
<keyword evidence="7 8" id="KW-0464">Manganese</keyword>
<dbReference type="InterPro" id="IPR003810">
    <property type="entry name" value="Mntp/YtaF"/>
</dbReference>
<feature type="transmembrane region" description="Helical" evidence="8">
    <location>
        <begin position="130"/>
        <end position="152"/>
    </location>
</feature>
<keyword evidence="5 8" id="KW-0406">Ion transport</keyword>